<protein>
    <submittedName>
        <fullName evidence="1">Uncharacterized protein</fullName>
    </submittedName>
</protein>
<comment type="caution">
    <text evidence="1">The sequence shown here is derived from an EMBL/GenBank/DDBJ whole genome shotgun (WGS) entry which is preliminary data.</text>
</comment>
<feature type="non-terminal residue" evidence="1">
    <location>
        <position position="1"/>
    </location>
</feature>
<accession>A0A699LBA7</accession>
<name>A0A699LBA7_TANCI</name>
<dbReference type="EMBL" id="BKCJ010589625">
    <property type="protein sequence ID" value="GFB26959.1"/>
    <property type="molecule type" value="Genomic_DNA"/>
</dbReference>
<evidence type="ECO:0000313" key="1">
    <source>
        <dbReference type="EMBL" id="GFB26959.1"/>
    </source>
</evidence>
<gene>
    <name evidence="1" type="ORF">Tci_698930</name>
</gene>
<proteinExistence type="predicted"/>
<dbReference type="AlphaFoldDB" id="A0A699LBA7"/>
<sequence length="110" mass="12476">RLGKGIVSENMLMCCEPEMVYGLHLIRRISDESTLVVEIAFTWSLRINDGINVTLFDVINQIHMVMMGAWDQECSSVMVVPAVKPLETATQHQIPIEISMAQNQIIQTFR</sequence>
<reference evidence="1" key="1">
    <citation type="journal article" date="2019" name="Sci. Rep.">
        <title>Draft genome of Tanacetum cinerariifolium, the natural source of mosquito coil.</title>
        <authorList>
            <person name="Yamashiro T."/>
            <person name="Shiraishi A."/>
            <person name="Satake H."/>
            <person name="Nakayama K."/>
        </authorList>
    </citation>
    <scope>NUCLEOTIDE SEQUENCE</scope>
</reference>
<organism evidence="1">
    <name type="scientific">Tanacetum cinerariifolium</name>
    <name type="common">Dalmatian daisy</name>
    <name type="synonym">Chrysanthemum cinerariifolium</name>
    <dbReference type="NCBI Taxonomy" id="118510"/>
    <lineage>
        <taxon>Eukaryota</taxon>
        <taxon>Viridiplantae</taxon>
        <taxon>Streptophyta</taxon>
        <taxon>Embryophyta</taxon>
        <taxon>Tracheophyta</taxon>
        <taxon>Spermatophyta</taxon>
        <taxon>Magnoliopsida</taxon>
        <taxon>eudicotyledons</taxon>
        <taxon>Gunneridae</taxon>
        <taxon>Pentapetalae</taxon>
        <taxon>asterids</taxon>
        <taxon>campanulids</taxon>
        <taxon>Asterales</taxon>
        <taxon>Asteraceae</taxon>
        <taxon>Asteroideae</taxon>
        <taxon>Anthemideae</taxon>
        <taxon>Anthemidinae</taxon>
        <taxon>Tanacetum</taxon>
    </lineage>
</organism>